<reference evidence="9 10" key="1">
    <citation type="submission" date="2018-07" db="EMBL/GenBank/DDBJ databases">
        <title>Genomic Encyclopedia of Type Strains, Phase IV (KMG-IV): sequencing the most valuable type-strain genomes for metagenomic binning, comparative biology and taxonomic classification.</title>
        <authorList>
            <person name="Goeker M."/>
        </authorList>
    </citation>
    <scope>NUCLEOTIDE SEQUENCE [LARGE SCALE GENOMIC DNA]</scope>
    <source>
        <strain evidence="9 10">DSM 21352</strain>
    </source>
</reference>
<proteinExistence type="inferred from homology"/>
<accession>A0A370F8L7</accession>
<keyword evidence="5" id="KW-0560">Oxidoreductase</keyword>
<evidence type="ECO:0000256" key="4">
    <source>
        <dbReference type="ARBA" id="ARBA00022723"/>
    </source>
</evidence>
<dbReference type="Gene3D" id="3.90.380.10">
    <property type="entry name" value="Naphthalene 1,2-dioxygenase Alpha Subunit, Chain A, domain 1"/>
    <property type="match status" value="2"/>
</dbReference>
<feature type="domain" description="Rieske" evidence="8">
    <location>
        <begin position="46"/>
        <end position="158"/>
    </location>
</feature>
<dbReference type="Gene3D" id="2.102.10.10">
    <property type="entry name" value="Rieske [2Fe-2S] iron-sulphur domain"/>
    <property type="match status" value="1"/>
</dbReference>
<evidence type="ECO:0000256" key="2">
    <source>
        <dbReference type="ARBA" id="ARBA00008751"/>
    </source>
</evidence>
<name>A0A370F8L7_9BURK</name>
<dbReference type="InterPro" id="IPR015879">
    <property type="entry name" value="Ring_hydroxy_dOase_asu_C_dom"/>
</dbReference>
<organism evidence="9 10">
    <name type="scientific">Pseudacidovorax intermedius</name>
    <dbReference type="NCBI Taxonomy" id="433924"/>
    <lineage>
        <taxon>Bacteria</taxon>
        <taxon>Pseudomonadati</taxon>
        <taxon>Pseudomonadota</taxon>
        <taxon>Betaproteobacteria</taxon>
        <taxon>Burkholderiales</taxon>
        <taxon>Comamonadaceae</taxon>
        <taxon>Pseudacidovorax</taxon>
    </lineage>
</organism>
<keyword evidence="7" id="KW-0411">Iron-sulfur</keyword>
<dbReference type="CDD" id="cd03469">
    <property type="entry name" value="Rieske_RO_Alpha_N"/>
    <property type="match status" value="1"/>
</dbReference>
<evidence type="ECO:0000256" key="6">
    <source>
        <dbReference type="ARBA" id="ARBA00023004"/>
    </source>
</evidence>
<evidence type="ECO:0000259" key="8">
    <source>
        <dbReference type="PROSITE" id="PS51296"/>
    </source>
</evidence>
<evidence type="ECO:0000313" key="10">
    <source>
        <dbReference type="Proteomes" id="UP000255265"/>
    </source>
</evidence>
<gene>
    <name evidence="9" type="ORF">DFR41_11363</name>
</gene>
<dbReference type="Proteomes" id="UP000255265">
    <property type="component" value="Unassembled WGS sequence"/>
</dbReference>
<evidence type="ECO:0000256" key="5">
    <source>
        <dbReference type="ARBA" id="ARBA00023002"/>
    </source>
</evidence>
<dbReference type="PANTHER" id="PTHR43756:SF5">
    <property type="entry name" value="CHOLINE MONOOXYGENASE, CHLOROPLASTIC"/>
    <property type="match status" value="1"/>
</dbReference>
<dbReference type="PRINTS" id="PR00090">
    <property type="entry name" value="RNGDIOXGNASE"/>
</dbReference>
<keyword evidence="9" id="KW-0223">Dioxygenase</keyword>
<comment type="cofactor">
    <cofactor evidence="1">
        <name>Fe cation</name>
        <dbReference type="ChEBI" id="CHEBI:24875"/>
    </cofactor>
</comment>
<evidence type="ECO:0000313" key="9">
    <source>
        <dbReference type="EMBL" id="RDI19081.1"/>
    </source>
</evidence>
<keyword evidence="6" id="KW-0408">Iron</keyword>
<dbReference type="RefSeq" id="WP_170159456.1">
    <property type="nucleotide sequence ID" value="NZ_QQAV01000013.1"/>
</dbReference>
<dbReference type="PANTHER" id="PTHR43756">
    <property type="entry name" value="CHOLINE MONOOXYGENASE, CHLOROPLASTIC"/>
    <property type="match status" value="1"/>
</dbReference>
<dbReference type="GO" id="GO:0005506">
    <property type="term" value="F:iron ion binding"/>
    <property type="evidence" value="ECO:0007669"/>
    <property type="project" value="InterPro"/>
</dbReference>
<dbReference type="InterPro" id="IPR017941">
    <property type="entry name" value="Rieske_2Fe-2S"/>
</dbReference>
<sequence>MDAIFDSTRYDNVRKPLLQAHGLPADCYHDARFFQRELETVFARSWLMVGRADRIPNTGDFFTHDQAGLSLIVMRDREGDIRAFVNACRHRGARLLDVPAGQACGNERAIVCPYHAWSYNLEGELRGCAGMEATQAFDRADFPLVAARVGVSDGFIWVCLDHGAPPLLEWLGELPDRLAMYRLGDMVATRIVTHDVACNWKVWVENFMEGYHIPTVHRATISSHKAVNHPEEPSGNGQYTAIFEQHDGTLALLDGDAGFAPIESLHGESVRGSRFMLVYPGTMLALTIDTMWSFQCLPMGPEQTRIVHTSMFPRSRVAQPDFEEVAQRYYKRQDRVVAEDNAISVQQQRGLRAGPVHPGRFAAKERIVHALDNWVLDRVLAPAQTATIHPLKRSA</sequence>
<dbReference type="GO" id="GO:0051537">
    <property type="term" value="F:2 iron, 2 sulfur cluster binding"/>
    <property type="evidence" value="ECO:0007669"/>
    <property type="project" value="UniProtKB-KW"/>
</dbReference>
<dbReference type="Pfam" id="PF00355">
    <property type="entry name" value="Rieske"/>
    <property type="match status" value="1"/>
</dbReference>
<keyword evidence="4" id="KW-0479">Metal-binding</keyword>
<dbReference type="AlphaFoldDB" id="A0A370F8L7"/>
<evidence type="ECO:0000256" key="3">
    <source>
        <dbReference type="ARBA" id="ARBA00022714"/>
    </source>
</evidence>
<dbReference type="InterPro" id="IPR001663">
    <property type="entry name" value="Rng_hydr_dOase-A"/>
</dbReference>
<protein>
    <submittedName>
        <fullName evidence="9">Phenylpropionate dioxygenase-like ring-hydroxylating dioxygenase large terminal subunit</fullName>
    </submittedName>
</protein>
<dbReference type="PROSITE" id="PS51296">
    <property type="entry name" value="RIESKE"/>
    <property type="match status" value="1"/>
</dbReference>
<keyword evidence="10" id="KW-1185">Reference proteome</keyword>
<dbReference type="SUPFAM" id="SSF50022">
    <property type="entry name" value="ISP domain"/>
    <property type="match status" value="1"/>
</dbReference>
<dbReference type="Pfam" id="PF00848">
    <property type="entry name" value="Ring_hydroxyl_A"/>
    <property type="match status" value="1"/>
</dbReference>
<keyword evidence="3" id="KW-0001">2Fe-2S</keyword>
<dbReference type="GO" id="GO:0051213">
    <property type="term" value="F:dioxygenase activity"/>
    <property type="evidence" value="ECO:0007669"/>
    <property type="project" value="UniProtKB-KW"/>
</dbReference>
<evidence type="ECO:0000256" key="7">
    <source>
        <dbReference type="ARBA" id="ARBA00023014"/>
    </source>
</evidence>
<comment type="caution">
    <text evidence="9">The sequence shown here is derived from an EMBL/GenBank/DDBJ whole genome shotgun (WGS) entry which is preliminary data.</text>
</comment>
<dbReference type="CDD" id="cd00680">
    <property type="entry name" value="RHO_alpha_C"/>
    <property type="match status" value="1"/>
</dbReference>
<dbReference type="EMBL" id="QQAV01000013">
    <property type="protein sequence ID" value="RDI19081.1"/>
    <property type="molecule type" value="Genomic_DNA"/>
</dbReference>
<dbReference type="InterPro" id="IPR036922">
    <property type="entry name" value="Rieske_2Fe-2S_sf"/>
</dbReference>
<dbReference type="SUPFAM" id="SSF55961">
    <property type="entry name" value="Bet v1-like"/>
    <property type="match status" value="1"/>
</dbReference>
<evidence type="ECO:0000256" key="1">
    <source>
        <dbReference type="ARBA" id="ARBA00001962"/>
    </source>
</evidence>
<comment type="similarity">
    <text evidence="2">Belongs to the bacterial ring-hydroxylating dioxygenase alpha subunit family.</text>
</comment>